<gene>
    <name evidence="1" type="ORF">EDC38_0597</name>
</gene>
<dbReference type="AlphaFoldDB" id="A0A3N1P5A3"/>
<accession>A0A3N1P5A3</accession>
<dbReference type="Proteomes" id="UP000273643">
    <property type="component" value="Unassembled WGS sequence"/>
</dbReference>
<evidence type="ECO:0000313" key="1">
    <source>
        <dbReference type="EMBL" id="ROQ20006.1"/>
    </source>
</evidence>
<sequence length="260" mass="28910">MIRTLPTRSPASTTGRSVIPALLAALALFLTACAGPKVVPPSEEERNEMARALLTEAIYIEGLLSECAAVSPELKIYAQDLRTIWMETHGDLLAGADTQLNRELAGETRDYAGHALALSAVRFRHEHRGRAVQELRLNERSANNQRIVCKRRLDELEPTLTERPYLTPDSERDILVRDALVADAERPVALSEVPTLALDIPRNLAPGRSYREIERRMANTCPNAELVVIANEWPHEAYGIYCGQQSQSFIVCDWGECQAP</sequence>
<protein>
    <recommendedName>
        <fullName evidence="3">Lipoprotein</fullName>
    </recommendedName>
</protein>
<evidence type="ECO:0000313" key="2">
    <source>
        <dbReference type="Proteomes" id="UP000273643"/>
    </source>
</evidence>
<dbReference type="PROSITE" id="PS51257">
    <property type="entry name" value="PROKAR_LIPOPROTEIN"/>
    <property type="match status" value="1"/>
</dbReference>
<evidence type="ECO:0008006" key="3">
    <source>
        <dbReference type="Google" id="ProtNLM"/>
    </source>
</evidence>
<name>A0A3N1P5A3_9GAMM</name>
<dbReference type="EMBL" id="RJUK01000001">
    <property type="protein sequence ID" value="ROQ20006.1"/>
    <property type="molecule type" value="Genomic_DNA"/>
</dbReference>
<proteinExistence type="predicted"/>
<keyword evidence="2" id="KW-1185">Reference proteome</keyword>
<organism evidence="1 2">
    <name type="scientific">Marinimicrobium koreense</name>
    <dbReference type="NCBI Taxonomy" id="306545"/>
    <lineage>
        <taxon>Bacteria</taxon>
        <taxon>Pseudomonadati</taxon>
        <taxon>Pseudomonadota</taxon>
        <taxon>Gammaproteobacteria</taxon>
        <taxon>Cellvibrionales</taxon>
        <taxon>Cellvibrionaceae</taxon>
        <taxon>Marinimicrobium</taxon>
    </lineage>
</organism>
<dbReference type="OrthoDB" id="6121551at2"/>
<dbReference type="RefSeq" id="WP_123637257.1">
    <property type="nucleotide sequence ID" value="NZ_RJUK01000001.1"/>
</dbReference>
<comment type="caution">
    <text evidence="1">The sequence shown here is derived from an EMBL/GenBank/DDBJ whole genome shotgun (WGS) entry which is preliminary data.</text>
</comment>
<reference evidence="1 2" key="1">
    <citation type="submission" date="2018-11" db="EMBL/GenBank/DDBJ databases">
        <title>Genomic Encyclopedia of Type Strains, Phase IV (KMG-IV): sequencing the most valuable type-strain genomes for metagenomic binning, comparative biology and taxonomic classification.</title>
        <authorList>
            <person name="Goeker M."/>
        </authorList>
    </citation>
    <scope>NUCLEOTIDE SEQUENCE [LARGE SCALE GENOMIC DNA]</scope>
    <source>
        <strain evidence="1 2">DSM 16974</strain>
    </source>
</reference>